<dbReference type="InParanoid" id="B9R829"/>
<dbReference type="GO" id="GO:0003700">
    <property type="term" value="F:DNA-binding transcription factor activity"/>
    <property type="evidence" value="ECO:0007669"/>
    <property type="project" value="InterPro"/>
</dbReference>
<dbReference type="Proteomes" id="UP000008311">
    <property type="component" value="Unassembled WGS sequence"/>
</dbReference>
<evidence type="ECO:0000313" key="4">
    <source>
        <dbReference type="Proteomes" id="UP000008311"/>
    </source>
</evidence>
<dbReference type="Pfam" id="PF01486">
    <property type="entry name" value="K-box"/>
    <property type="match status" value="1"/>
</dbReference>
<accession>B9R829</accession>
<evidence type="ECO:0000313" key="3">
    <source>
        <dbReference type="EMBL" id="EEF52659.1"/>
    </source>
</evidence>
<organism evidence="3 4">
    <name type="scientific">Ricinus communis</name>
    <name type="common">Castor bean</name>
    <dbReference type="NCBI Taxonomy" id="3988"/>
    <lineage>
        <taxon>Eukaryota</taxon>
        <taxon>Viridiplantae</taxon>
        <taxon>Streptophyta</taxon>
        <taxon>Embryophyta</taxon>
        <taxon>Tracheophyta</taxon>
        <taxon>Spermatophyta</taxon>
        <taxon>Magnoliopsida</taxon>
        <taxon>eudicotyledons</taxon>
        <taxon>Gunneridae</taxon>
        <taxon>Pentapetalae</taxon>
        <taxon>rosids</taxon>
        <taxon>fabids</taxon>
        <taxon>Malpighiales</taxon>
        <taxon>Euphorbiaceae</taxon>
        <taxon>Acalyphoideae</taxon>
        <taxon>Acalypheae</taxon>
        <taxon>Ricinus</taxon>
    </lineage>
</organism>
<name>B9R829_RICCO</name>
<dbReference type="eggNOG" id="KOG0014">
    <property type="taxonomic scope" value="Eukaryota"/>
</dbReference>
<proteinExistence type="predicted"/>
<evidence type="ECO:0000259" key="2">
    <source>
        <dbReference type="PROSITE" id="PS51297"/>
    </source>
</evidence>
<sequence length="153" mass="17688">MTLGVDIWISQYEKMQDHLKKLKDVNRNLRTEIGQRMGECLSDLSFEDLRGLEQQMDNAIKVIRERKNKVVSNQIEKFNRKLRNLEKIQKNLLDEFEARVEDPHYGLVDNGVDYDSVIAFQNGGPHRPNHIPGGAGSDLTTYPLLEKHLRSCI</sequence>
<keyword evidence="1" id="KW-0175">Coiled coil</keyword>
<dbReference type="STRING" id="3988.B9R829"/>
<dbReference type="PROSITE" id="PS51297">
    <property type="entry name" value="K_BOX"/>
    <property type="match status" value="1"/>
</dbReference>
<dbReference type="AlphaFoldDB" id="B9R829"/>
<dbReference type="EMBL" id="EQ973772">
    <property type="protein sequence ID" value="EEF52659.1"/>
    <property type="molecule type" value="Genomic_DNA"/>
</dbReference>
<reference evidence="4" key="1">
    <citation type="journal article" date="2010" name="Nat. Biotechnol.">
        <title>Draft genome sequence of the oilseed species Ricinus communis.</title>
        <authorList>
            <person name="Chan A.P."/>
            <person name="Crabtree J."/>
            <person name="Zhao Q."/>
            <person name="Lorenzi H."/>
            <person name="Orvis J."/>
            <person name="Puiu D."/>
            <person name="Melake-Berhan A."/>
            <person name="Jones K.M."/>
            <person name="Redman J."/>
            <person name="Chen G."/>
            <person name="Cahoon E.B."/>
            <person name="Gedil M."/>
            <person name="Stanke M."/>
            <person name="Haas B.J."/>
            <person name="Wortman J.R."/>
            <person name="Fraser-Liggett C.M."/>
            <person name="Ravel J."/>
            <person name="Rabinowicz P.D."/>
        </authorList>
    </citation>
    <scope>NUCLEOTIDE SEQUENCE [LARGE SCALE GENOMIC DNA]</scope>
    <source>
        <strain evidence="4">cv. Hale</strain>
    </source>
</reference>
<keyword evidence="4" id="KW-1185">Reference proteome</keyword>
<dbReference type="GO" id="GO:0005634">
    <property type="term" value="C:nucleus"/>
    <property type="evidence" value="ECO:0007669"/>
    <property type="project" value="InterPro"/>
</dbReference>
<dbReference type="InterPro" id="IPR002487">
    <property type="entry name" value="TF_Kbox"/>
</dbReference>
<protein>
    <submittedName>
        <fullName evidence="3">Floral homeotic protein DEFICIENS, putative</fullName>
    </submittedName>
</protein>
<feature type="coiled-coil region" evidence="1">
    <location>
        <begin position="12"/>
        <end position="95"/>
    </location>
</feature>
<gene>
    <name evidence="3" type="ORF">RCOM_1596330</name>
</gene>
<feature type="domain" description="K-box" evidence="2">
    <location>
        <begin position="12"/>
        <end position="102"/>
    </location>
</feature>
<evidence type="ECO:0000256" key="1">
    <source>
        <dbReference type="SAM" id="Coils"/>
    </source>
</evidence>